<comment type="caution">
    <text evidence="2">The sequence shown here is derived from an EMBL/GenBank/DDBJ whole genome shotgun (WGS) entry which is preliminary data.</text>
</comment>
<dbReference type="InterPro" id="IPR044053">
    <property type="entry name" value="AsaB-like"/>
</dbReference>
<gene>
    <name evidence="2" type="ORF">DFH07DRAFT_892184</name>
</gene>
<dbReference type="GO" id="GO:0016491">
    <property type="term" value="F:oxidoreductase activity"/>
    <property type="evidence" value="ECO:0007669"/>
    <property type="project" value="InterPro"/>
</dbReference>
<evidence type="ECO:0000256" key="1">
    <source>
        <dbReference type="ARBA" id="ARBA00023604"/>
    </source>
</evidence>
<dbReference type="EMBL" id="JARJLG010000129">
    <property type="protein sequence ID" value="KAJ7740014.1"/>
    <property type="molecule type" value="Genomic_DNA"/>
</dbReference>
<comment type="similarity">
    <text evidence="1">Belongs to the asaB hydroxylase/desaturase family.</text>
</comment>
<accession>A0AAD7ICM0</accession>
<protein>
    <recommendedName>
        <fullName evidence="4">Methyltransferase</fullName>
    </recommendedName>
</protein>
<evidence type="ECO:0000313" key="2">
    <source>
        <dbReference type="EMBL" id="KAJ7740014.1"/>
    </source>
</evidence>
<evidence type="ECO:0008006" key="4">
    <source>
        <dbReference type="Google" id="ProtNLM"/>
    </source>
</evidence>
<dbReference type="Proteomes" id="UP001215280">
    <property type="component" value="Unassembled WGS sequence"/>
</dbReference>
<organism evidence="2 3">
    <name type="scientific">Mycena maculata</name>
    <dbReference type="NCBI Taxonomy" id="230809"/>
    <lineage>
        <taxon>Eukaryota</taxon>
        <taxon>Fungi</taxon>
        <taxon>Dikarya</taxon>
        <taxon>Basidiomycota</taxon>
        <taxon>Agaricomycotina</taxon>
        <taxon>Agaricomycetes</taxon>
        <taxon>Agaricomycetidae</taxon>
        <taxon>Agaricales</taxon>
        <taxon>Marasmiineae</taxon>
        <taxon>Mycenaceae</taxon>
        <taxon>Mycena</taxon>
    </lineage>
</organism>
<dbReference type="NCBIfam" id="NF041278">
    <property type="entry name" value="CmcJ_NvfI_EfuI"/>
    <property type="match status" value="1"/>
</dbReference>
<reference evidence="2" key="1">
    <citation type="submission" date="2023-03" db="EMBL/GenBank/DDBJ databases">
        <title>Massive genome expansion in bonnet fungi (Mycena s.s.) driven by repeated elements and novel gene families across ecological guilds.</title>
        <authorList>
            <consortium name="Lawrence Berkeley National Laboratory"/>
            <person name="Harder C.B."/>
            <person name="Miyauchi S."/>
            <person name="Viragh M."/>
            <person name="Kuo A."/>
            <person name="Thoen E."/>
            <person name="Andreopoulos B."/>
            <person name="Lu D."/>
            <person name="Skrede I."/>
            <person name="Drula E."/>
            <person name="Henrissat B."/>
            <person name="Morin E."/>
            <person name="Kohler A."/>
            <person name="Barry K."/>
            <person name="LaButti K."/>
            <person name="Morin E."/>
            <person name="Salamov A."/>
            <person name="Lipzen A."/>
            <person name="Mereny Z."/>
            <person name="Hegedus B."/>
            <person name="Baldrian P."/>
            <person name="Stursova M."/>
            <person name="Weitz H."/>
            <person name="Taylor A."/>
            <person name="Grigoriev I.V."/>
            <person name="Nagy L.G."/>
            <person name="Martin F."/>
            <person name="Kauserud H."/>
        </authorList>
    </citation>
    <scope>NUCLEOTIDE SEQUENCE</scope>
    <source>
        <strain evidence="2">CBHHK188m</strain>
    </source>
</reference>
<name>A0AAD7ICM0_9AGAR</name>
<evidence type="ECO:0000313" key="3">
    <source>
        <dbReference type="Proteomes" id="UP001215280"/>
    </source>
</evidence>
<dbReference type="AlphaFoldDB" id="A0AAD7ICM0"/>
<dbReference type="PANTHER" id="PTHR34598">
    <property type="entry name" value="BLL6449 PROTEIN"/>
    <property type="match status" value="1"/>
</dbReference>
<sequence>MTVATQTPRDVETSLTYWKHVDEPLVEIDFTQPEAEVRYDALDKLDEAHKVTVHDARGSEDKFTLDRNGFTYVKDPIAGLEACTTEEEIQKLVVSATEELVKKVTGAYKTKVFTTRIRNVAQDMGKRADNRAPALSVHSDFTPIGGHHLFEDQIPDAAERETLAAGRVLLINVWRPLKTITRDPLCAADWATIDTARDLVRERFVFPGSKWNELGKWKHSDAHRWYYLSHQAPDEPLVFAQYDSARVQPDGGQLTVPHSAFQDPEYLGGPARQSIEIKMMAFVS</sequence>
<dbReference type="PANTHER" id="PTHR34598:SF3">
    <property type="entry name" value="OXIDOREDUCTASE AN1597"/>
    <property type="match status" value="1"/>
</dbReference>
<proteinExistence type="inferred from homology"/>
<keyword evidence="3" id="KW-1185">Reference proteome</keyword>